<proteinExistence type="predicted"/>
<evidence type="ECO:0000313" key="1">
    <source>
        <dbReference type="EMBL" id="KAJ9074108.1"/>
    </source>
</evidence>
<sequence>MVDFPDMHEFLTHFCTLSSRAILSQLSKFSGDSFDAAESFFQLHCVKILTLALSPDYATLLRLGKFYNYITACDVVLTQYMAAVEKEHNVALKLNYKWNSFGKKGLNQTEQPKSMLMELMDFKKHTITPPFHPKPKMACPFTLINTAHMPEKVFPDPSCHQHVKASFTYAQAAAAATMDSKSTSLKPTVPGKRDISSQVSCSE</sequence>
<protein>
    <submittedName>
        <fullName evidence="1">Uncharacterized protein</fullName>
    </submittedName>
</protein>
<evidence type="ECO:0000313" key="2">
    <source>
        <dbReference type="Proteomes" id="UP001165960"/>
    </source>
</evidence>
<reference evidence="1" key="1">
    <citation type="submission" date="2022-04" db="EMBL/GenBank/DDBJ databases">
        <title>Genome of the entomopathogenic fungus Entomophthora muscae.</title>
        <authorList>
            <person name="Elya C."/>
            <person name="Lovett B.R."/>
            <person name="Lee E."/>
            <person name="Macias A.M."/>
            <person name="Hajek A.E."/>
            <person name="De Bivort B.L."/>
            <person name="Kasson M.T."/>
            <person name="De Fine Licht H.H."/>
            <person name="Stajich J.E."/>
        </authorList>
    </citation>
    <scope>NUCLEOTIDE SEQUENCE</scope>
    <source>
        <strain evidence="1">Berkeley</strain>
    </source>
</reference>
<dbReference type="EMBL" id="QTSX02002870">
    <property type="protein sequence ID" value="KAJ9074108.1"/>
    <property type="molecule type" value="Genomic_DNA"/>
</dbReference>
<comment type="caution">
    <text evidence="1">The sequence shown here is derived from an EMBL/GenBank/DDBJ whole genome shotgun (WGS) entry which is preliminary data.</text>
</comment>
<name>A0ACC2THG0_9FUNG</name>
<keyword evidence="2" id="KW-1185">Reference proteome</keyword>
<accession>A0ACC2THG0</accession>
<dbReference type="Proteomes" id="UP001165960">
    <property type="component" value="Unassembled WGS sequence"/>
</dbReference>
<organism evidence="1 2">
    <name type="scientific">Entomophthora muscae</name>
    <dbReference type="NCBI Taxonomy" id="34485"/>
    <lineage>
        <taxon>Eukaryota</taxon>
        <taxon>Fungi</taxon>
        <taxon>Fungi incertae sedis</taxon>
        <taxon>Zoopagomycota</taxon>
        <taxon>Entomophthoromycotina</taxon>
        <taxon>Entomophthoromycetes</taxon>
        <taxon>Entomophthorales</taxon>
        <taxon>Entomophthoraceae</taxon>
        <taxon>Entomophthora</taxon>
    </lineage>
</organism>
<gene>
    <name evidence="1" type="ORF">DSO57_1009437</name>
</gene>